<sequence length="319" mass="34894">MAKNLSRQEIYDTAKELSNWGRWGDNDQIGTLNNVTEQDVVDAAKLVRKGKVFALGLDLKEPIQSGLFGGRWNLIHQMLATGTDAVQGVQDGDGKAYLRYADDAINLPCQGSTQWDALCHIFLDDKMYNGYPATDVTVNGASRLGIEHVRDKMVGRGVLLDIARWKGVDSLEDGYAITNADLDQCAAAQGVEIKTGDFVIIRTGHQERCLASGDWTGYAGGDAPGMAFETARWIRNRDIAAICADTWGCEVRPNETEEANQPWHWVVIPAIGISMGEIFYVKELAEDCAEDGVYEFFFSAPPLHIPGAAGSPINPQAIK</sequence>
<organism evidence="1 2">
    <name type="scientific">Nitratireductor kimnyeongensis</name>
    <dbReference type="NCBI Taxonomy" id="430679"/>
    <lineage>
        <taxon>Bacteria</taxon>
        <taxon>Pseudomonadati</taxon>
        <taxon>Pseudomonadota</taxon>
        <taxon>Alphaproteobacteria</taxon>
        <taxon>Hyphomicrobiales</taxon>
        <taxon>Phyllobacteriaceae</taxon>
        <taxon>Nitratireductor</taxon>
    </lineage>
</organism>
<evidence type="ECO:0000313" key="1">
    <source>
        <dbReference type="EMBL" id="MFC5584649.1"/>
    </source>
</evidence>
<dbReference type="InterPro" id="IPR007325">
    <property type="entry name" value="KFase/CYL"/>
</dbReference>
<keyword evidence="2" id="KW-1185">Reference proteome</keyword>
<protein>
    <submittedName>
        <fullName evidence="1">Cyclase family protein</fullName>
        <ecNumber evidence="1">3.5.-.-</ecNumber>
    </submittedName>
</protein>
<dbReference type="InterPro" id="IPR037175">
    <property type="entry name" value="KFase_sf"/>
</dbReference>
<dbReference type="PANTHER" id="PTHR34861">
    <property type="match status" value="1"/>
</dbReference>
<dbReference type="GO" id="GO:0016787">
    <property type="term" value="F:hydrolase activity"/>
    <property type="evidence" value="ECO:0007669"/>
    <property type="project" value="UniProtKB-KW"/>
</dbReference>
<dbReference type="EC" id="3.5.-.-" evidence="1"/>
<dbReference type="Pfam" id="PF04199">
    <property type="entry name" value="Cyclase"/>
    <property type="match status" value="1"/>
</dbReference>
<dbReference type="Gene3D" id="3.50.30.50">
    <property type="entry name" value="Putative cyclase"/>
    <property type="match status" value="1"/>
</dbReference>
<proteinExistence type="predicted"/>
<comment type="caution">
    <text evidence="1">The sequence shown here is derived from an EMBL/GenBank/DDBJ whole genome shotgun (WGS) entry which is preliminary data.</text>
</comment>
<dbReference type="SUPFAM" id="SSF102198">
    <property type="entry name" value="Putative cyclase"/>
    <property type="match status" value="1"/>
</dbReference>
<dbReference type="PANTHER" id="PTHR34861:SF10">
    <property type="entry name" value="CYCLASE"/>
    <property type="match status" value="1"/>
</dbReference>
<gene>
    <name evidence="1" type="ORF">ACFPOD_05980</name>
</gene>
<name>A0ABW0T6Y1_9HYPH</name>
<dbReference type="RefSeq" id="WP_223019574.1">
    <property type="nucleotide sequence ID" value="NZ_CP078143.1"/>
</dbReference>
<accession>A0ABW0T6Y1</accession>
<reference evidence="2" key="1">
    <citation type="journal article" date="2019" name="Int. J. Syst. Evol. Microbiol.">
        <title>The Global Catalogue of Microorganisms (GCM) 10K type strain sequencing project: providing services to taxonomists for standard genome sequencing and annotation.</title>
        <authorList>
            <consortium name="The Broad Institute Genomics Platform"/>
            <consortium name="The Broad Institute Genome Sequencing Center for Infectious Disease"/>
            <person name="Wu L."/>
            <person name="Ma J."/>
        </authorList>
    </citation>
    <scope>NUCLEOTIDE SEQUENCE [LARGE SCALE GENOMIC DNA]</scope>
    <source>
        <strain evidence="2">JCM 3366</strain>
    </source>
</reference>
<keyword evidence="1" id="KW-0378">Hydrolase</keyword>
<dbReference type="EMBL" id="JBHSNB010000001">
    <property type="protein sequence ID" value="MFC5584649.1"/>
    <property type="molecule type" value="Genomic_DNA"/>
</dbReference>
<dbReference type="Proteomes" id="UP001596107">
    <property type="component" value="Unassembled WGS sequence"/>
</dbReference>
<evidence type="ECO:0000313" key="2">
    <source>
        <dbReference type="Proteomes" id="UP001596107"/>
    </source>
</evidence>